<name>Q3B3W5_CHLL3</name>
<dbReference type="KEGG" id="plt:Plut_1104"/>
<dbReference type="Pfam" id="PF00345">
    <property type="entry name" value="PapD_N"/>
    <property type="match status" value="1"/>
</dbReference>
<accession>Q3B3W5</accession>
<evidence type="ECO:0000313" key="3">
    <source>
        <dbReference type="EMBL" id="ABB23966.1"/>
    </source>
</evidence>
<dbReference type="AlphaFoldDB" id="Q3B3W5"/>
<keyword evidence="1" id="KW-0732">Signal</keyword>
<evidence type="ECO:0000313" key="4">
    <source>
        <dbReference type="Proteomes" id="UP000002709"/>
    </source>
</evidence>
<dbReference type="STRING" id="319225.Plut_1104"/>
<dbReference type="eggNOG" id="COG3121">
    <property type="taxonomic scope" value="Bacteria"/>
</dbReference>
<proteinExistence type="predicted"/>
<reference evidence="4" key="1">
    <citation type="submission" date="2005-08" db="EMBL/GenBank/DDBJ databases">
        <title>Complete sequence of Pelodictyon luteolum DSM 273.</title>
        <authorList>
            <consortium name="US DOE Joint Genome Institute"/>
            <person name="Copeland A."/>
            <person name="Lucas S."/>
            <person name="Lapidus A."/>
            <person name="Barry K."/>
            <person name="Detter J.C."/>
            <person name="Glavina T."/>
            <person name="Hammon N."/>
            <person name="Israni S."/>
            <person name="Pitluck S."/>
            <person name="Bryant D."/>
            <person name="Schmutz J."/>
            <person name="Larimer F."/>
            <person name="Land M."/>
            <person name="Kyrpides N."/>
            <person name="Ivanova N."/>
            <person name="Richardson P."/>
        </authorList>
    </citation>
    <scope>NUCLEOTIDE SEQUENCE [LARGE SCALE GENOMIC DNA]</scope>
    <source>
        <strain evidence="4">DSM 273 / BCRC 81028 / 2530</strain>
    </source>
</reference>
<dbReference type="GO" id="GO:0030288">
    <property type="term" value="C:outer membrane-bounded periplasmic space"/>
    <property type="evidence" value="ECO:0007669"/>
    <property type="project" value="InterPro"/>
</dbReference>
<feature type="chain" id="PRO_5004224137" description="Pili assembly chaperone N-terminal domain-containing protein" evidence="1">
    <location>
        <begin position="24"/>
        <end position="271"/>
    </location>
</feature>
<dbReference type="Gene3D" id="2.60.40.10">
    <property type="entry name" value="Immunoglobulins"/>
    <property type="match status" value="1"/>
</dbReference>
<dbReference type="InterPro" id="IPR013783">
    <property type="entry name" value="Ig-like_fold"/>
</dbReference>
<keyword evidence="4" id="KW-1185">Reference proteome</keyword>
<dbReference type="InterPro" id="IPR008962">
    <property type="entry name" value="PapD-like_sf"/>
</dbReference>
<dbReference type="Proteomes" id="UP000002709">
    <property type="component" value="Chromosome"/>
</dbReference>
<dbReference type="InterPro" id="IPR016147">
    <property type="entry name" value="Pili_assmbl_chaperone_N"/>
</dbReference>
<dbReference type="SUPFAM" id="SSF49354">
    <property type="entry name" value="PapD-like"/>
    <property type="match status" value="1"/>
</dbReference>
<evidence type="ECO:0000256" key="1">
    <source>
        <dbReference type="SAM" id="SignalP"/>
    </source>
</evidence>
<protein>
    <recommendedName>
        <fullName evidence="2">Pili assembly chaperone N-terminal domain-containing protein</fullName>
    </recommendedName>
</protein>
<organism evidence="3 4">
    <name type="scientific">Chlorobium luteolum (strain DSM 273 / BCRC 81028 / 2530)</name>
    <name type="common">Pelodictyon luteolum</name>
    <dbReference type="NCBI Taxonomy" id="319225"/>
    <lineage>
        <taxon>Bacteria</taxon>
        <taxon>Pseudomonadati</taxon>
        <taxon>Chlorobiota</taxon>
        <taxon>Chlorobiia</taxon>
        <taxon>Chlorobiales</taxon>
        <taxon>Chlorobiaceae</taxon>
        <taxon>Chlorobium/Pelodictyon group</taxon>
        <taxon>Pelodictyon</taxon>
    </lineage>
</organism>
<dbReference type="EMBL" id="CP000096">
    <property type="protein sequence ID" value="ABB23966.1"/>
    <property type="molecule type" value="Genomic_DNA"/>
</dbReference>
<sequence>MKYLLRIAALLLLCTAPLSSLMAGDPPGQIAVSPSMFELNIGTKPLTQSIRLKNLKKHPIILKVDVYNWTLDGNNSLKEIAPTAQSIDQWMIINPVSFTIDPGKEQVIRFSIRPTTTPDPGEHRAIIFFTEQPPKDKAGGVEVLFKLGVAVYAYADPIRHAGVLTSISLDRAGSMIKVGLQNSGNVHTRLKGEYSIWKPGSFPGFKKTGMDLTKEQPEGFIAGGNMNNTPVLAGNRRVITTSIPLPAENKGSYVVAVQGTVDDRKIEKVFP</sequence>
<dbReference type="GO" id="GO:0071555">
    <property type="term" value="P:cell wall organization"/>
    <property type="evidence" value="ECO:0007669"/>
    <property type="project" value="InterPro"/>
</dbReference>
<dbReference type="OrthoDB" id="6658153at2"/>
<feature type="signal peptide" evidence="1">
    <location>
        <begin position="1"/>
        <end position="23"/>
    </location>
</feature>
<evidence type="ECO:0000259" key="2">
    <source>
        <dbReference type="Pfam" id="PF00345"/>
    </source>
</evidence>
<gene>
    <name evidence="3" type="ordered locus">Plut_1104</name>
</gene>
<feature type="domain" description="Pili assembly chaperone N-terminal" evidence="2">
    <location>
        <begin position="47"/>
        <end position="139"/>
    </location>
</feature>
<dbReference type="HOGENOM" id="CLU_1026179_0_0_10"/>